<evidence type="ECO:0000259" key="4">
    <source>
        <dbReference type="PROSITE" id="PS01124"/>
    </source>
</evidence>
<gene>
    <name evidence="5" type="ORF">IAA45_10325</name>
</gene>
<protein>
    <submittedName>
        <fullName evidence="5">AraC family transcriptional regulator</fullName>
    </submittedName>
</protein>
<dbReference type="Gene3D" id="2.60.120.280">
    <property type="entry name" value="Regulatory protein AraC"/>
    <property type="match status" value="1"/>
</dbReference>
<dbReference type="PRINTS" id="PR00032">
    <property type="entry name" value="HTHARAC"/>
</dbReference>
<dbReference type="Proteomes" id="UP000886817">
    <property type="component" value="Unassembled WGS sequence"/>
</dbReference>
<dbReference type="AlphaFoldDB" id="A0A9D1WJ24"/>
<dbReference type="PROSITE" id="PS00041">
    <property type="entry name" value="HTH_ARAC_FAMILY_1"/>
    <property type="match status" value="1"/>
</dbReference>
<dbReference type="GO" id="GO:0003700">
    <property type="term" value="F:DNA-binding transcription factor activity"/>
    <property type="evidence" value="ECO:0007669"/>
    <property type="project" value="InterPro"/>
</dbReference>
<dbReference type="InterPro" id="IPR037923">
    <property type="entry name" value="HTH-like"/>
</dbReference>
<sequence>MANSVFSLFSDDQFMDLTLYQYGYEQCAPLHSYGPYVRNHHLFHYILSGKGTLVCNDGPDHQSTYHLSAGQGFLIEPGVVNTYYADRLDPWEYTWVEFSGLRISQYMQMAGLSSQSPIFTPSSPDYGESLRNELLYIANHKSASPLNIIGHLYLALDLLISGSSSRRRLQGGSLQKFYVHEAIVFIEQNYMNPITVEDLSRQCKLDRSYFGKIFRKQVGQSPQEFLISFRIARAAELLAATTISIGEVSQQVGYANQLHFSRAFKKVYGMSPRDYRQKHRIL</sequence>
<evidence type="ECO:0000313" key="5">
    <source>
        <dbReference type="EMBL" id="HIX60091.1"/>
    </source>
</evidence>
<dbReference type="Pfam" id="PF02311">
    <property type="entry name" value="AraC_binding"/>
    <property type="match status" value="1"/>
</dbReference>
<dbReference type="EMBL" id="DXEX01000221">
    <property type="protein sequence ID" value="HIX60091.1"/>
    <property type="molecule type" value="Genomic_DNA"/>
</dbReference>
<dbReference type="CDD" id="cd06986">
    <property type="entry name" value="cupin_MmsR-like_N"/>
    <property type="match status" value="1"/>
</dbReference>
<proteinExistence type="predicted"/>
<dbReference type="SUPFAM" id="SSF46689">
    <property type="entry name" value="Homeodomain-like"/>
    <property type="match status" value="2"/>
</dbReference>
<dbReference type="Pfam" id="PF12833">
    <property type="entry name" value="HTH_18"/>
    <property type="match status" value="1"/>
</dbReference>
<reference evidence="5" key="1">
    <citation type="journal article" date="2021" name="PeerJ">
        <title>Extensive microbial diversity within the chicken gut microbiome revealed by metagenomics and culture.</title>
        <authorList>
            <person name="Gilroy R."/>
            <person name="Ravi A."/>
            <person name="Getino M."/>
            <person name="Pursley I."/>
            <person name="Horton D.L."/>
            <person name="Alikhan N.F."/>
            <person name="Baker D."/>
            <person name="Gharbi K."/>
            <person name="Hall N."/>
            <person name="Watson M."/>
            <person name="Adriaenssens E.M."/>
            <person name="Foster-Nyarko E."/>
            <person name="Jarju S."/>
            <person name="Secka A."/>
            <person name="Antonio M."/>
            <person name="Oren A."/>
            <person name="Chaudhuri R.R."/>
            <person name="La Ragione R."/>
            <person name="Hildebrand F."/>
            <person name="Pallen M.J."/>
        </authorList>
    </citation>
    <scope>NUCLEOTIDE SEQUENCE</scope>
    <source>
        <strain evidence="5">ChiSjej1B19-8411</strain>
    </source>
</reference>
<dbReference type="SUPFAM" id="SSF51215">
    <property type="entry name" value="Regulatory protein AraC"/>
    <property type="match status" value="1"/>
</dbReference>
<name>A0A9D1WJ24_9FIRM</name>
<evidence type="ECO:0000256" key="2">
    <source>
        <dbReference type="ARBA" id="ARBA00023125"/>
    </source>
</evidence>
<organism evidence="5 6">
    <name type="scientific">Candidatus Blautia gallistercoris</name>
    <dbReference type="NCBI Taxonomy" id="2838490"/>
    <lineage>
        <taxon>Bacteria</taxon>
        <taxon>Bacillati</taxon>
        <taxon>Bacillota</taxon>
        <taxon>Clostridia</taxon>
        <taxon>Lachnospirales</taxon>
        <taxon>Lachnospiraceae</taxon>
        <taxon>Blautia</taxon>
    </lineage>
</organism>
<dbReference type="InterPro" id="IPR018062">
    <property type="entry name" value="HTH_AraC-typ_CS"/>
</dbReference>
<feature type="domain" description="HTH araC/xylS-type" evidence="4">
    <location>
        <begin position="180"/>
        <end position="278"/>
    </location>
</feature>
<dbReference type="InterPro" id="IPR018060">
    <property type="entry name" value="HTH_AraC"/>
</dbReference>
<dbReference type="Gene3D" id="1.10.10.60">
    <property type="entry name" value="Homeodomain-like"/>
    <property type="match status" value="2"/>
</dbReference>
<dbReference type="SMART" id="SM00342">
    <property type="entry name" value="HTH_ARAC"/>
    <property type="match status" value="1"/>
</dbReference>
<evidence type="ECO:0000256" key="3">
    <source>
        <dbReference type="ARBA" id="ARBA00023163"/>
    </source>
</evidence>
<dbReference type="InterPro" id="IPR020449">
    <property type="entry name" value="Tscrpt_reg_AraC-type_HTH"/>
</dbReference>
<dbReference type="PANTHER" id="PTHR43280">
    <property type="entry name" value="ARAC-FAMILY TRANSCRIPTIONAL REGULATOR"/>
    <property type="match status" value="1"/>
</dbReference>
<accession>A0A9D1WJ24</accession>
<dbReference type="InterPro" id="IPR009057">
    <property type="entry name" value="Homeodomain-like_sf"/>
</dbReference>
<evidence type="ECO:0000313" key="6">
    <source>
        <dbReference type="Proteomes" id="UP000886817"/>
    </source>
</evidence>
<comment type="caution">
    <text evidence="5">The sequence shown here is derived from an EMBL/GenBank/DDBJ whole genome shotgun (WGS) entry which is preliminary data.</text>
</comment>
<dbReference type="InterPro" id="IPR003313">
    <property type="entry name" value="AraC-bd"/>
</dbReference>
<evidence type="ECO:0000256" key="1">
    <source>
        <dbReference type="ARBA" id="ARBA00023015"/>
    </source>
</evidence>
<keyword evidence="3" id="KW-0804">Transcription</keyword>
<keyword evidence="2" id="KW-0238">DNA-binding</keyword>
<dbReference type="GO" id="GO:0043565">
    <property type="term" value="F:sequence-specific DNA binding"/>
    <property type="evidence" value="ECO:0007669"/>
    <property type="project" value="InterPro"/>
</dbReference>
<keyword evidence="1" id="KW-0805">Transcription regulation</keyword>
<dbReference type="PANTHER" id="PTHR43280:SF2">
    <property type="entry name" value="HTH-TYPE TRANSCRIPTIONAL REGULATOR EXSA"/>
    <property type="match status" value="1"/>
</dbReference>
<dbReference type="PROSITE" id="PS01124">
    <property type="entry name" value="HTH_ARAC_FAMILY_2"/>
    <property type="match status" value="1"/>
</dbReference>
<reference evidence="5" key="2">
    <citation type="submission" date="2021-04" db="EMBL/GenBank/DDBJ databases">
        <authorList>
            <person name="Gilroy R."/>
        </authorList>
    </citation>
    <scope>NUCLEOTIDE SEQUENCE</scope>
    <source>
        <strain evidence="5">ChiSjej1B19-8411</strain>
    </source>
</reference>